<evidence type="ECO:0000256" key="10">
    <source>
        <dbReference type="ARBA" id="ARBA00023242"/>
    </source>
</evidence>
<keyword evidence="8" id="KW-0238">DNA-binding</keyword>
<feature type="region of interest" description="Disordered" evidence="12">
    <location>
        <begin position="1"/>
        <end position="22"/>
    </location>
</feature>
<dbReference type="InterPro" id="IPR013087">
    <property type="entry name" value="Znf_C2H2_type"/>
</dbReference>
<evidence type="ECO:0000313" key="14">
    <source>
        <dbReference type="Ensembl" id="ENSHHUP00000044077.1"/>
    </source>
</evidence>
<dbReference type="PANTHER" id="PTHR23235">
    <property type="entry name" value="KRUEPPEL-LIKE TRANSCRIPTION FACTOR"/>
    <property type="match status" value="1"/>
</dbReference>
<evidence type="ECO:0000256" key="6">
    <source>
        <dbReference type="ARBA" id="ARBA00022833"/>
    </source>
</evidence>
<comment type="subcellular location">
    <subcellularLocation>
        <location evidence="1">Nucleus</location>
    </subcellularLocation>
</comment>
<dbReference type="FunFam" id="3.30.160.60:FF:000446">
    <property type="entry name" value="Zinc finger protein"/>
    <property type="match status" value="1"/>
</dbReference>
<evidence type="ECO:0000256" key="2">
    <source>
        <dbReference type="ARBA" id="ARBA00006991"/>
    </source>
</evidence>
<dbReference type="FunFam" id="3.30.160.60:FF:001345">
    <property type="entry name" value="zinc finger protein 646"/>
    <property type="match status" value="1"/>
</dbReference>
<dbReference type="SMART" id="SM00355">
    <property type="entry name" value="ZnF_C2H2"/>
    <property type="match status" value="4"/>
</dbReference>
<reference evidence="14" key="3">
    <citation type="submission" date="2025-09" db="UniProtKB">
        <authorList>
            <consortium name="Ensembl"/>
        </authorList>
    </citation>
    <scope>IDENTIFICATION</scope>
</reference>
<dbReference type="GO" id="GO:0000981">
    <property type="term" value="F:DNA-binding transcription factor activity, RNA polymerase II-specific"/>
    <property type="evidence" value="ECO:0007669"/>
    <property type="project" value="TreeGrafter"/>
</dbReference>
<keyword evidence="9" id="KW-0804">Transcription</keyword>
<dbReference type="GeneTree" id="ENSGT00940000164729"/>
<dbReference type="Gene3D" id="3.30.160.60">
    <property type="entry name" value="Classic Zinc Finger"/>
    <property type="match status" value="3"/>
</dbReference>
<dbReference type="Pfam" id="PF00096">
    <property type="entry name" value="zf-C2H2"/>
    <property type="match status" value="2"/>
</dbReference>
<keyword evidence="5 11" id="KW-0863">Zinc-finger</keyword>
<evidence type="ECO:0000313" key="15">
    <source>
        <dbReference type="Proteomes" id="UP000314982"/>
    </source>
</evidence>
<keyword evidence="10" id="KW-0539">Nucleus</keyword>
<dbReference type="Proteomes" id="UP000314982">
    <property type="component" value="Unassembled WGS sequence"/>
</dbReference>
<dbReference type="PANTHER" id="PTHR23235:SF178">
    <property type="entry name" value="C2H2-TYPE DOMAIN-CONTAINING PROTEIN-RELATED"/>
    <property type="match status" value="1"/>
</dbReference>
<accession>A0A4W5N058</accession>
<dbReference type="STRING" id="62062.ENSHHUP00000044077"/>
<dbReference type="Ensembl" id="ENSHHUT00000045722.1">
    <property type="protein sequence ID" value="ENSHHUP00000044077.1"/>
    <property type="gene ID" value="ENSHHUG00000027028.1"/>
</dbReference>
<evidence type="ECO:0000256" key="12">
    <source>
        <dbReference type="SAM" id="MobiDB-lite"/>
    </source>
</evidence>
<evidence type="ECO:0000256" key="1">
    <source>
        <dbReference type="ARBA" id="ARBA00004123"/>
    </source>
</evidence>
<evidence type="ECO:0000259" key="13">
    <source>
        <dbReference type="PROSITE" id="PS50157"/>
    </source>
</evidence>
<keyword evidence="4" id="KW-0677">Repeat</keyword>
<name>A0A4W5N058_9TELE</name>
<dbReference type="PROSITE" id="PS00028">
    <property type="entry name" value="ZINC_FINGER_C2H2_1"/>
    <property type="match status" value="4"/>
</dbReference>
<dbReference type="GO" id="GO:0008270">
    <property type="term" value="F:zinc ion binding"/>
    <property type="evidence" value="ECO:0007669"/>
    <property type="project" value="UniProtKB-KW"/>
</dbReference>
<protein>
    <recommendedName>
        <fullName evidence="13">C2H2-type domain-containing protein</fullName>
    </recommendedName>
</protein>
<organism evidence="14 15">
    <name type="scientific">Hucho hucho</name>
    <name type="common">huchen</name>
    <dbReference type="NCBI Taxonomy" id="62062"/>
    <lineage>
        <taxon>Eukaryota</taxon>
        <taxon>Metazoa</taxon>
        <taxon>Chordata</taxon>
        <taxon>Craniata</taxon>
        <taxon>Vertebrata</taxon>
        <taxon>Euteleostomi</taxon>
        <taxon>Actinopterygii</taxon>
        <taxon>Neopterygii</taxon>
        <taxon>Teleostei</taxon>
        <taxon>Protacanthopterygii</taxon>
        <taxon>Salmoniformes</taxon>
        <taxon>Salmonidae</taxon>
        <taxon>Salmoninae</taxon>
        <taxon>Hucho</taxon>
    </lineage>
</organism>
<dbReference type="InterPro" id="IPR036236">
    <property type="entry name" value="Znf_C2H2_sf"/>
</dbReference>
<comment type="similarity">
    <text evidence="2">Belongs to the krueppel C2H2-type zinc-finger protein family.</text>
</comment>
<feature type="compositionally biased region" description="Low complexity" evidence="12">
    <location>
        <begin position="1"/>
        <end position="12"/>
    </location>
</feature>
<proteinExistence type="inferred from homology"/>
<evidence type="ECO:0000256" key="4">
    <source>
        <dbReference type="ARBA" id="ARBA00022737"/>
    </source>
</evidence>
<dbReference type="FunFam" id="3.30.160.60:FF:001156">
    <property type="entry name" value="Zinc finger protein 407"/>
    <property type="match status" value="1"/>
</dbReference>
<keyword evidence="15" id="KW-1185">Reference proteome</keyword>
<feature type="domain" description="C2H2-type" evidence="13">
    <location>
        <begin position="136"/>
        <end position="163"/>
    </location>
</feature>
<evidence type="ECO:0000256" key="3">
    <source>
        <dbReference type="ARBA" id="ARBA00022723"/>
    </source>
</evidence>
<dbReference type="GO" id="GO:0000978">
    <property type="term" value="F:RNA polymerase II cis-regulatory region sequence-specific DNA binding"/>
    <property type="evidence" value="ECO:0007669"/>
    <property type="project" value="TreeGrafter"/>
</dbReference>
<evidence type="ECO:0000256" key="8">
    <source>
        <dbReference type="ARBA" id="ARBA00023125"/>
    </source>
</evidence>
<evidence type="ECO:0000256" key="9">
    <source>
        <dbReference type="ARBA" id="ARBA00023163"/>
    </source>
</evidence>
<feature type="domain" description="C2H2-type" evidence="13">
    <location>
        <begin position="109"/>
        <end position="131"/>
    </location>
</feature>
<keyword evidence="7" id="KW-0805">Transcription regulation</keyword>
<evidence type="ECO:0000256" key="11">
    <source>
        <dbReference type="PROSITE-ProRule" id="PRU00042"/>
    </source>
</evidence>
<evidence type="ECO:0000256" key="5">
    <source>
        <dbReference type="ARBA" id="ARBA00022771"/>
    </source>
</evidence>
<dbReference type="PROSITE" id="PS50157">
    <property type="entry name" value="ZINC_FINGER_C2H2_2"/>
    <property type="match status" value="4"/>
</dbReference>
<dbReference type="AlphaFoldDB" id="A0A4W5N058"/>
<feature type="domain" description="C2H2-type" evidence="13">
    <location>
        <begin position="164"/>
        <end position="191"/>
    </location>
</feature>
<reference evidence="15" key="1">
    <citation type="submission" date="2018-06" db="EMBL/GenBank/DDBJ databases">
        <title>Genome assembly of Danube salmon.</title>
        <authorList>
            <person name="Macqueen D.J."/>
            <person name="Gundappa M.K."/>
        </authorList>
    </citation>
    <scope>NUCLEOTIDE SEQUENCE [LARGE SCALE GENOMIC DNA]</scope>
</reference>
<evidence type="ECO:0000256" key="7">
    <source>
        <dbReference type="ARBA" id="ARBA00023015"/>
    </source>
</evidence>
<keyword evidence="6" id="KW-0862">Zinc</keyword>
<dbReference type="SUPFAM" id="SSF57667">
    <property type="entry name" value="beta-beta-alpha zinc fingers"/>
    <property type="match status" value="3"/>
</dbReference>
<sequence length="254" mass="28358">MSATSAAVVTPAHNPPAHPHPGEALLLPAMHQTLLQQVQPTPPHEVALERLSAFQLPGYALRPISIGGERESAAVIYIEKPRFLEVWFNTSSTFTFSGKPVIGGGAKSHVCDQCGSAYRHASSLLNHKTIHKTGAYFCTSCQKEFHNLNALKNHRCIHTETKRYECPECGKSFRVSTQLIIHRRIHTKEKPFSCQQCDKRFSSKSNLRHHMKLHWGSSERPVRTNVSVAATSATLLALPQTHIYTKWGWGKGKH</sequence>
<dbReference type="GO" id="GO:0005634">
    <property type="term" value="C:nucleus"/>
    <property type="evidence" value="ECO:0007669"/>
    <property type="project" value="UniProtKB-SubCell"/>
</dbReference>
<reference evidence="14" key="2">
    <citation type="submission" date="2025-08" db="UniProtKB">
        <authorList>
            <consortium name="Ensembl"/>
        </authorList>
    </citation>
    <scope>IDENTIFICATION</scope>
</reference>
<feature type="domain" description="C2H2-type" evidence="13">
    <location>
        <begin position="192"/>
        <end position="219"/>
    </location>
</feature>
<keyword evidence="3" id="KW-0479">Metal-binding</keyword>